<evidence type="ECO:0000256" key="3">
    <source>
        <dbReference type="ARBA" id="ARBA00022692"/>
    </source>
</evidence>
<dbReference type="GO" id="GO:0004930">
    <property type="term" value="F:G protein-coupled receptor activity"/>
    <property type="evidence" value="ECO:0007669"/>
    <property type="project" value="UniProtKB-KW"/>
</dbReference>
<feature type="transmembrane region" description="Helical" evidence="11">
    <location>
        <begin position="258"/>
        <end position="279"/>
    </location>
</feature>
<reference evidence="13 14" key="1">
    <citation type="submission" date="2024-11" db="EMBL/GenBank/DDBJ databases">
        <title>Chromosome-level genome assembly of the freshwater bivalve Anodonta woodiana.</title>
        <authorList>
            <person name="Chen X."/>
        </authorList>
    </citation>
    <scope>NUCLEOTIDE SEQUENCE [LARGE SCALE GENOMIC DNA]</scope>
    <source>
        <strain evidence="13">MN2024</strain>
        <tissue evidence="13">Gills</tissue>
    </source>
</reference>
<evidence type="ECO:0000256" key="11">
    <source>
        <dbReference type="SAM" id="Phobius"/>
    </source>
</evidence>
<feature type="transmembrane region" description="Helical" evidence="11">
    <location>
        <begin position="160"/>
        <end position="181"/>
    </location>
</feature>
<evidence type="ECO:0000313" key="13">
    <source>
        <dbReference type="EMBL" id="KAL3888004.1"/>
    </source>
</evidence>
<dbReference type="GO" id="GO:0005886">
    <property type="term" value="C:plasma membrane"/>
    <property type="evidence" value="ECO:0007669"/>
    <property type="project" value="UniProtKB-SubCell"/>
</dbReference>
<evidence type="ECO:0000256" key="4">
    <source>
        <dbReference type="ARBA" id="ARBA00022989"/>
    </source>
</evidence>
<evidence type="ECO:0000256" key="9">
    <source>
        <dbReference type="ARBA" id="ARBA00023180"/>
    </source>
</evidence>
<evidence type="ECO:0000256" key="2">
    <source>
        <dbReference type="ARBA" id="ARBA00022475"/>
    </source>
</evidence>
<dbReference type="InterPro" id="IPR000276">
    <property type="entry name" value="GPCR_Rhodpsn"/>
</dbReference>
<dbReference type="Pfam" id="PF00001">
    <property type="entry name" value="7tm_1"/>
    <property type="match status" value="1"/>
</dbReference>
<keyword evidence="7" id="KW-1015">Disulfide bond</keyword>
<sequence>MESTTLMYEDIDYINFWNISGNITNDMDMEKYEEILKFISLTRIIIPVLFGLITIFGLLGNILTIAGIQRHKTIIGITKYLITNLAITEILYVAFGVSFKATYSALHFWPFGDIWCRIHTYLDYVSYFAKMYTLVLLSLDKYIALVHPIRAILLRTKQNGYIALIALWSLVILGNIPFIFISKEEGIIKQTKVCYIHFEDTSRFATCYFMFSYLLPLIVLIFLNGHLLRVFLTGTSPKERTNGDLIQLEVNKSVTKMVLLLVALYAVCWMPLQVIMLYTHVSKEVHFTVTFASIIYAAHCLAYMNSCINPILYTFYMHTFRNGIQNMICCRKTKHSTNGSHSSLITTSDML</sequence>
<keyword evidence="3 11" id="KW-0812">Transmembrane</keyword>
<evidence type="ECO:0000313" key="14">
    <source>
        <dbReference type="Proteomes" id="UP001634394"/>
    </source>
</evidence>
<evidence type="ECO:0000259" key="12">
    <source>
        <dbReference type="PROSITE" id="PS50262"/>
    </source>
</evidence>
<accession>A0ABD3XP86</accession>
<dbReference type="PANTHER" id="PTHR45695">
    <property type="entry name" value="LEUCOKININ RECEPTOR-RELATED"/>
    <property type="match status" value="1"/>
</dbReference>
<evidence type="ECO:0000256" key="7">
    <source>
        <dbReference type="ARBA" id="ARBA00023157"/>
    </source>
</evidence>
<proteinExistence type="predicted"/>
<keyword evidence="9" id="KW-0325">Glycoprotein</keyword>
<dbReference type="Proteomes" id="UP001634394">
    <property type="component" value="Unassembled WGS sequence"/>
</dbReference>
<keyword evidence="4 11" id="KW-1133">Transmembrane helix</keyword>
<dbReference type="InterPro" id="IPR017452">
    <property type="entry name" value="GPCR_Rhodpsn_7TM"/>
</dbReference>
<comment type="caution">
    <text evidence="13">The sequence shown here is derived from an EMBL/GenBank/DDBJ whole genome shotgun (WGS) entry which is preliminary data.</text>
</comment>
<dbReference type="EMBL" id="JBJQND010000001">
    <property type="protein sequence ID" value="KAL3888004.1"/>
    <property type="molecule type" value="Genomic_DNA"/>
</dbReference>
<feature type="transmembrane region" description="Helical" evidence="11">
    <location>
        <begin position="44"/>
        <end position="68"/>
    </location>
</feature>
<keyword evidence="8" id="KW-0675">Receptor</keyword>
<evidence type="ECO:0000256" key="5">
    <source>
        <dbReference type="ARBA" id="ARBA00023040"/>
    </source>
</evidence>
<dbReference type="PROSITE" id="PS50262">
    <property type="entry name" value="G_PROTEIN_RECEP_F1_2"/>
    <property type="match status" value="1"/>
</dbReference>
<evidence type="ECO:0000256" key="10">
    <source>
        <dbReference type="ARBA" id="ARBA00023224"/>
    </source>
</evidence>
<dbReference type="Gene3D" id="1.20.1070.10">
    <property type="entry name" value="Rhodopsin 7-helix transmembrane proteins"/>
    <property type="match status" value="1"/>
</dbReference>
<evidence type="ECO:0000256" key="8">
    <source>
        <dbReference type="ARBA" id="ARBA00023170"/>
    </source>
</evidence>
<organism evidence="13 14">
    <name type="scientific">Sinanodonta woodiana</name>
    <name type="common">Chinese pond mussel</name>
    <name type="synonym">Anodonta woodiana</name>
    <dbReference type="NCBI Taxonomy" id="1069815"/>
    <lineage>
        <taxon>Eukaryota</taxon>
        <taxon>Metazoa</taxon>
        <taxon>Spiralia</taxon>
        <taxon>Lophotrochozoa</taxon>
        <taxon>Mollusca</taxon>
        <taxon>Bivalvia</taxon>
        <taxon>Autobranchia</taxon>
        <taxon>Heteroconchia</taxon>
        <taxon>Palaeoheterodonta</taxon>
        <taxon>Unionida</taxon>
        <taxon>Unionoidea</taxon>
        <taxon>Unionidae</taxon>
        <taxon>Unioninae</taxon>
        <taxon>Sinanodonta</taxon>
    </lineage>
</organism>
<dbReference type="PANTHER" id="PTHR45695:SF23">
    <property type="entry name" value="GALANIN-LIKE G-PROTEIN COUPLED RECEPTOR NPR-9"/>
    <property type="match status" value="1"/>
</dbReference>
<keyword evidence="2" id="KW-1003">Cell membrane</keyword>
<keyword evidence="10" id="KW-0807">Transducer</keyword>
<gene>
    <name evidence="13" type="ORF">ACJMK2_000388</name>
</gene>
<feature type="transmembrane region" description="Helical" evidence="11">
    <location>
        <begin position="80"/>
        <end position="101"/>
    </location>
</feature>
<protein>
    <recommendedName>
        <fullName evidence="12">G-protein coupled receptors family 1 profile domain-containing protein</fullName>
    </recommendedName>
</protein>
<feature type="transmembrane region" description="Helical" evidence="11">
    <location>
        <begin position="208"/>
        <end position="232"/>
    </location>
</feature>
<dbReference type="PRINTS" id="PR00237">
    <property type="entry name" value="GPCRRHODOPSN"/>
</dbReference>
<keyword evidence="14" id="KW-1185">Reference proteome</keyword>
<evidence type="ECO:0000256" key="6">
    <source>
        <dbReference type="ARBA" id="ARBA00023136"/>
    </source>
</evidence>
<name>A0ABD3XP86_SINWO</name>
<keyword evidence="6 11" id="KW-0472">Membrane</keyword>
<dbReference type="SUPFAM" id="SSF81321">
    <property type="entry name" value="Family A G protein-coupled receptor-like"/>
    <property type="match status" value="1"/>
</dbReference>
<dbReference type="AlphaFoldDB" id="A0ABD3XP86"/>
<feature type="transmembrane region" description="Helical" evidence="11">
    <location>
        <begin position="121"/>
        <end position="139"/>
    </location>
</feature>
<keyword evidence="5" id="KW-0297">G-protein coupled receptor</keyword>
<evidence type="ECO:0000256" key="1">
    <source>
        <dbReference type="ARBA" id="ARBA00004651"/>
    </source>
</evidence>
<feature type="domain" description="G-protein coupled receptors family 1 profile" evidence="12">
    <location>
        <begin position="60"/>
        <end position="313"/>
    </location>
</feature>
<comment type="subcellular location">
    <subcellularLocation>
        <location evidence="1">Cell membrane</location>
        <topology evidence="1">Multi-pass membrane protein</topology>
    </subcellularLocation>
</comment>